<keyword evidence="1" id="KW-0238">DNA-binding</keyword>
<dbReference type="SUPFAM" id="SSF47413">
    <property type="entry name" value="lambda repressor-like DNA-binding domains"/>
    <property type="match status" value="1"/>
</dbReference>
<dbReference type="PANTHER" id="PTHR46558">
    <property type="entry name" value="TRACRIPTIONAL REGULATORY PROTEIN-RELATED-RELATED"/>
    <property type="match status" value="1"/>
</dbReference>
<comment type="caution">
    <text evidence="3">The sequence shown here is derived from an EMBL/GenBank/DDBJ whole genome shotgun (WGS) entry which is preliminary data.</text>
</comment>
<dbReference type="AlphaFoldDB" id="B7R6E3"/>
<name>B7R6E3_9THEO</name>
<evidence type="ECO:0000313" key="3">
    <source>
        <dbReference type="EMBL" id="KKC28794.1"/>
    </source>
</evidence>
<evidence type="ECO:0000259" key="2">
    <source>
        <dbReference type="PROSITE" id="PS50943"/>
    </source>
</evidence>
<dbReference type="Pfam" id="PF01381">
    <property type="entry name" value="HTH_3"/>
    <property type="match status" value="1"/>
</dbReference>
<dbReference type="CDD" id="cd00093">
    <property type="entry name" value="HTH_XRE"/>
    <property type="match status" value="1"/>
</dbReference>
<accession>B7R6E3</accession>
<evidence type="ECO:0000313" key="4">
    <source>
        <dbReference type="Proteomes" id="UP000010146"/>
    </source>
</evidence>
<sequence>MGNFDKKKFAELLALAKGNRSINQYALQCGVSSAHISRLLRGLIDTPPNPETIKKFASKAHNGVTYEELMEAAGHIDSSSQLTEQNQFYEFSQRLRQLREEKGLLQKDVAKILGITPSAYGYYEQGKREPSMEVLKKLSDFFNVSIDYLLGRTDIRSPVDEITEAVSDDPELFEFWNTLKEREDLKLLFKQTKKLSPKDIKQIIRIIKAIEDEEDKEE</sequence>
<dbReference type="EMBL" id="ABXP02000115">
    <property type="protein sequence ID" value="KKC28794.1"/>
    <property type="molecule type" value="Genomic_DNA"/>
</dbReference>
<dbReference type="Gene3D" id="1.10.260.40">
    <property type="entry name" value="lambda repressor-like DNA-binding domains"/>
    <property type="match status" value="1"/>
</dbReference>
<evidence type="ECO:0000256" key="1">
    <source>
        <dbReference type="ARBA" id="ARBA00023125"/>
    </source>
</evidence>
<dbReference type="GO" id="GO:0003677">
    <property type="term" value="F:DNA binding"/>
    <property type="evidence" value="ECO:0007669"/>
    <property type="project" value="UniProtKB-KW"/>
</dbReference>
<organism evidence="3 4">
    <name type="scientific">Caldanaerobacter subterraneus subsp. pacificus DSM 12653</name>
    <dbReference type="NCBI Taxonomy" id="391606"/>
    <lineage>
        <taxon>Bacteria</taxon>
        <taxon>Bacillati</taxon>
        <taxon>Bacillota</taxon>
        <taxon>Clostridia</taxon>
        <taxon>Thermoanaerobacterales</taxon>
        <taxon>Thermoanaerobacteraceae</taxon>
        <taxon>Caldanaerobacter</taxon>
    </lineage>
</organism>
<dbReference type="SMART" id="SM00530">
    <property type="entry name" value="HTH_XRE"/>
    <property type="match status" value="2"/>
</dbReference>
<protein>
    <submittedName>
        <fullName evidence="3">Transcriptional regulator</fullName>
    </submittedName>
</protein>
<dbReference type="PROSITE" id="PS50943">
    <property type="entry name" value="HTH_CROC1"/>
    <property type="match status" value="1"/>
</dbReference>
<dbReference type="Proteomes" id="UP000010146">
    <property type="component" value="Unassembled WGS sequence"/>
</dbReference>
<reference evidence="3 4" key="1">
    <citation type="submission" date="2008-07" db="EMBL/GenBank/DDBJ databases">
        <authorList>
            <person name="Gonzalez J."/>
            <person name="Sokolova T."/>
            <person name="Ferriera S."/>
            <person name="Johnson J."/>
            <person name="Kravitz S."/>
            <person name="Beeson K."/>
            <person name="Sutton G."/>
            <person name="Rogers Y.-H."/>
            <person name="Friedman R."/>
            <person name="Frazier M."/>
            <person name="Venter J.C."/>
        </authorList>
    </citation>
    <scope>NUCLEOTIDE SEQUENCE [LARGE SCALE GENOMIC DNA]</scope>
    <source>
        <strain evidence="3 4">DSM 12653</strain>
    </source>
</reference>
<gene>
    <name evidence="3" type="ORF">CDSM653_02180</name>
</gene>
<dbReference type="PANTHER" id="PTHR46558:SF14">
    <property type="entry name" value="HTH-TYPE TRANSCRIPTIONAL REGULATOR ANSR"/>
    <property type="match status" value="1"/>
</dbReference>
<dbReference type="InterPro" id="IPR010982">
    <property type="entry name" value="Lambda_DNA-bd_dom_sf"/>
</dbReference>
<proteinExistence type="predicted"/>
<reference evidence="3 4" key="2">
    <citation type="journal article" date="2015" name="BMC Genomics">
        <title>Analysis of three genomes within the thermophilic bacterial species Caldanaerobacter subterraneus with a focus on carbon monoxide dehydrogenase evolution and hydrolase diversity.</title>
        <authorList>
            <person name="Sant'Anna F.H."/>
            <person name="Lebedinsky A.V."/>
            <person name="Sokolova T.G."/>
            <person name="Robb F.T."/>
            <person name="Gonzalez J.M."/>
        </authorList>
    </citation>
    <scope>NUCLEOTIDE SEQUENCE [LARGE SCALE GENOMIC DNA]</scope>
    <source>
        <strain evidence="3 4">DSM 12653</strain>
    </source>
</reference>
<reference evidence="4" key="3">
    <citation type="submission" date="2015-02" db="EMBL/GenBank/DDBJ databases">
        <title>Genome analysis of three genomes within the thermophilic hydrogenogenic bacterial species Caldanaerobacter subterraneus.</title>
        <authorList>
            <person name="Sant'Anna F.H."/>
            <person name="Lebedinsky A."/>
            <person name="Sokolova T."/>
            <person name="Robb F.T."/>
            <person name="Gonzalez J.M."/>
        </authorList>
    </citation>
    <scope>NUCLEOTIDE SEQUENCE [LARGE SCALE GENOMIC DNA]</scope>
    <source>
        <strain evidence="4">DSM 12653</strain>
    </source>
</reference>
<dbReference type="InterPro" id="IPR001387">
    <property type="entry name" value="Cro/C1-type_HTH"/>
</dbReference>
<feature type="domain" description="HTH cro/C1-type" evidence="2">
    <location>
        <begin position="95"/>
        <end position="149"/>
    </location>
</feature>